<evidence type="ECO:0000313" key="1">
    <source>
        <dbReference type="EMBL" id="KKM60284.1"/>
    </source>
</evidence>
<comment type="caution">
    <text evidence="1">The sequence shown here is derived from an EMBL/GenBank/DDBJ whole genome shotgun (WGS) entry which is preliminary data.</text>
</comment>
<organism evidence="1">
    <name type="scientific">marine sediment metagenome</name>
    <dbReference type="NCBI Taxonomy" id="412755"/>
    <lineage>
        <taxon>unclassified sequences</taxon>
        <taxon>metagenomes</taxon>
        <taxon>ecological metagenomes</taxon>
    </lineage>
</organism>
<proteinExistence type="predicted"/>
<name>A0A0F9ISG2_9ZZZZ</name>
<accession>A0A0F9ISG2</accession>
<sequence length="65" mass="7684">MAKRYDTFKYQFKVGNRILTGGTTKDLEQREFYHQGKWPGGRIKQVGRKTTEEAARKWAEEKGYI</sequence>
<dbReference type="AlphaFoldDB" id="A0A0F9ISG2"/>
<reference evidence="1" key="1">
    <citation type="journal article" date="2015" name="Nature">
        <title>Complex archaea that bridge the gap between prokaryotes and eukaryotes.</title>
        <authorList>
            <person name="Spang A."/>
            <person name="Saw J.H."/>
            <person name="Jorgensen S.L."/>
            <person name="Zaremba-Niedzwiedzka K."/>
            <person name="Martijn J."/>
            <person name="Lind A.E."/>
            <person name="van Eijk R."/>
            <person name="Schleper C."/>
            <person name="Guy L."/>
            <person name="Ettema T.J."/>
        </authorList>
    </citation>
    <scope>NUCLEOTIDE SEQUENCE</scope>
</reference>
<protein>
    <recommendedName>
        <fullName evidence="2">GIY-YIG domain-containing protein</fullName>
    </recommendedName>
</protein>
<gene>
    <name evidence="1" type="ORF">LCGC14_1543470</name>
</gene>
<dbReference type="EMBL" id="LAZR01011708">
    <property type="protein sequence ID" value="KKM60284.1"/>
    <property type="molecule type" value="Genomic_DNA"/>
</dbReference>
<evidence type="ECO:0008006" key="2">
    <source>
        <dbReference type="Google" id="ProtNLM"/>
    </source>
</evidence>